<accession>A0A0F7EIC1</accession>
<sequence length="72" mass="8345">MRGKVFSAVWKITKTTSISSLTKILYFANLIKLRSTSENGTHMGNSYEKLKKRTNRCLLPKLISKERLFIPR</sequence>
<gene>
    <name evidence="1" type="ORF">EX87_14355</name>
</gene>
<dbReference type="EMBL" id="CP011074">
    <property type="protein sequence ID" value="AKF94698.1"/>
    <property type="molecule type" value="Genomic_DNA"/>
</dbReference>
<name>A0A0F7EIC1_BRELA</name>
<dbReference type="AlphaFoldDB" id="A0A0F7EIC1"/>
<proteinExistence type="predicted"/>
<reference evidence="1" key="1">
    <citation type="submission" date="2015-03" db="EMBL/GenBank/DDBJ databases">
        <title>MIGS Cultured Bacterial/Archaeal sample from Brevibacillus laterosporus.</title>
        <authorList>
            <person name="Zeng D."/>
            <person name="Zhu L."/>
            <person name="Dong G."/>
            <person name="Ye W."/>
            <person name="Ren D."/>
            <person name="Wu L."/>
            <person name="Xu J."/>
            <person name="Li G."/>
            <person name="Guo L."/>
        </authorList>
    </citation>
    <scope>NUCLEOTIDE SEQUENCE</scope>
    <source>
        <strain evidence="1">B9</strain>
    </source>
</reference>
<protein>
    <submittedName>
        <fullName evidence="1">Uncharacterized protein</fullName>
    </submittedName>
</protein>
<organism evidence="1">
    <name type="scientific">Brevibacillus laterosporus</name>
    <name type="common">Bacillus laterosporus</name>
    <dbReference type="NCBI Taxonomy" id="1465"/>
    <lineage>
        <taxon>Bacteria</taxon>
        <taxon>Bacillati</taxon>
        <taxon>Bacillota</taxon>
        <taxon>Bacilli</taxon>
        <taxon>Bacillales</taxon>
        <taxon>Paenibacillaceae</taxon>
        <taxon>Brevibacillus</taxon>
    </lineage>
</organism>
<evidence type="ECO:0000313" key="1">
    <source>
        <dbReference type="EMBL" id="AKF94698.1"/>
    </source>
</evidence>